<dbReference type="EMBL" id="QNUK01000721">
    <property type="protein sequence ID" value="KAF5890136.1"/>
    <property type="molecule type" value="Genomic_DNA"/>
</dbReference>
<keyword evidence="1" id="KW-0675">Receptor</keyword>
<comment type="caution">
    <text evidence="1">The sequence shown here is derived from an EMBL/GenBank/DDBJ whole genome shotgun (WGS) entry which is preliminary data.</text>
</comment>
<dbReference type="Proteomes" id="UP000727407">
    <property type="component" value="Unassembled WGS sequence"/>
</dbReference>
<feature type="non-terminal residue" evidence="1">
    <location>
        <position position="1"/>
    </location>
</feature>
<accession>A0A8J4TRN6</accession>
<evidence type="ECO:0000313" key="1">
    <source>
        <dbReference type="EMBL" id="KAF5890136.1"/>
    </source>
</evidence>
<gene>
    <name evidence="1" type="ORF">DAT39_020162</name>
</gene>
<protein>
    <submittedName>
        <fullName evidence="1">Adhesion G protein-coupled receptor F5-like</fullName>
    </submittedName>
</protein>
<proteinExistence type="predicted"/>
<sequence length="64" mass="6917">TTTATFTCFDTVFGAGNLGDKNNGNCSGDMLGYQVAQCTSSSLWNPIENYCVLRIFKNLKDAAK</sequence>
<name>A0A8J4TRN6_CLAMG</name>
<evidence type="ECO:0000313" key="2">
    <source>
        <dbReference type="Proteomes" id="UP000727407"/>
    </source>
</evidence>
<reference evidence="1" key="1">
    <citation type="submission" date="2020-07" db="EMBL/GenBank/DDBJ databases">
        <title>Clarias magur genome sequencing, assembly and annotation.</title>
        <authorList>
            <person name="Kushwaha B."/>
            <person name="Kumar R."/>
            <person name="Das P."/>
            <person name="Joshi C.G."/>
            <person name="Kumar D."/>
            <person name="Nagpure N.S."/>
            <person name="Pandey M."/>
            <person name="Agarwal S."/>
            <person name="Srivastava S."/>
            <person name="Singh M."/>
            <person name="Sahoo L."/>
            <person name="Jayasankar P."/>
            <person name="Meher P.K."/>
            <person name="Koringa P.G."/>
            <person name="Iquebal M.A."/>
            <person name="Das S.P."/>
            <person name="Bit A."/>
            <person name="Patnaik S."/>
            <person name="Patel N."/>
            <person name="Shah T.M."/>
            <person name="Hinsu A."/>
            <person name="Jena J.K."/>
        </authorList>
    </citation>
    <scope>NUCLEOTIDE SEQUENCE</scope>
    <source>
        <strain evidence="1">CIFAMagur01</strain>
        <tissue evidence="1">Testis</tissue>
    </source>
</reference>
<feature type="non-terminal residue" evidence="1">
    <location>
        <position position="64"/>
    </location>
</feature>
<organism evidence="1 2">
    <name type="scientific">Clarias magur</name>
    <name type="common">Asian catfish</name>
    <name type="synonym">Macropteronotus magur</name>
    <dbReference type="NCBI Taxonomy" id="1594786"/>
    <lineage>
        <taxon>Eukaryota</taxon>
        <taxon>Metazoa</taxon>
        <taxon>Chordata</taxon>
        <taxon>Craniata</taxon>
        <taxon>Vertebrata</taxon>
        <taxon>Euteleostomi</taxon>
        <taxon>Actinopterygii</taxon>
        <taxon>Neopterygii</taxon>
        <taxon>Teleostei</taxon>
        <taxon>Ostariophysi</taxon>
        <taxon>Siluriformes</taxon>
        <taxon>Clariidae</taxon>
        <taxon>Clarias</taxon>
    </lineage>
</organism>
<keyword evidence="2" id="KW-1185">Reference proteome</keyword>
<dbReference type="AlphaFoldDB" id="A0A8J4TRN6"/>